<dbReference type="PANTHER" id="PTHR42928:SF5">
    <property type="entry name" value="BLR1237 PROTEIN"/>
    <property type="match status" value="1"/>
</dbReference>
<gene>
    <name evidence="3" type="ORF">F6X38_10900</name>
</gene>
<dbReference type="PANTHER" id="PTHR42928">
    <property type="entry name" value="TRICARBOXYLATE-BINDING PROTEIN"/>
    <property type="match status" value="1"/>
</dbReference>
<feature type="chain" id="PRO_5031054664" evidence="2">
    <location>
        <begin position="23"/>
        <end position="325"/>
    </location>
</feature>
<proteinExistence type="inferred from homology"/>
<dbReference type="Gene3D" id="3.40.190.150">
    <property type="entry name" value="Bordetella uptake gene, domain 1"/>
    <property type="match status" value="1"/>
</dbReference>
<name>A0A7V7TZS8_9HYPH</name>
<dbReference type="RefSeq" id="WP_150969833.1">
    <property type="nucleotide sequence ID" value="NZ_VZDO01000008.1"/>
</dbReference>
<dbReference type="PIRSF" id="PIRSF017082">
    <property type="entry name" value="YflP"/>
    <property type="match status" value="1"/>
</dbReference>
<accession>A0A7V7TZS8</accession>
<dbReference type="SUPFAM" id="SSF53850">
    <property type="entry name" value="Periplasmic binding protein-like II"/>
    <property type="match status" value="1"/>
</dbReference>
<evidence type="ECO:0000313" key="4">
    <source>
        <dbReference type="Proteomes" id="UP000432089"/>
    </source>
</evidence>
<comment type="caution">
    <text evidence="3">The sequence shown here is derived from an EMBL/GenBank/DDBJ whole genome shotgun (WGS) entry which is preliminary data.</text>
</comment>
<evidence type="ECO:0000313" key="3">
    <source>
        <dbReference type="EMBL" id="KAB0679731.1"/>
    </source>
</evidence>
<evidence type="ECO:0000256" key="2">
    <source>
        <dbReference type="SAM" id="SignalP"/>
    </source>
</evidence>
<dbReference type="InterPro" id="IPR042100">
    <property type="entry name" value="Bug_dom1"/>
</dbReference>
<keyword evidence="4" id="KW-1185">Reference proteome</keyword>
<sequence length="325" mass="34163">MLMKSLALAALAATLAIGTASAQENYPTQPITIVVPFTAGGPTDTVTRLVAQSMSADLGQQVLVQNVGGAGGTLGAGQVAKAKPDGYTLLLHHIGMSTSPTLYRQLAFDPVKDFSPIGLVTAVPMTIVGRKDFEPNTMEELVAYLKANGADTTYANAGIGSASHLCGMLLQEAVGVQFVTVPYQGAAPMMTDLLGGQVDMMCDQTTNTTNQIKAKEIKAYAVTTPERLASLPDLPTTKEGGLPKLDVAIWHALYGPAGMDPAVVAKLEASLKKALKDETVVRRFAELGTTPVAENEATPDALRQQLASQIELWRPIIQAAGQYAN</sequence>
<feature type="signal peptide" evidence="2">
    <location>
        <begin position="1"/>
        <end position="22"/>
    </location>
</feature>
<dbReference type="Proteomes" id="UP000432089">
    <property type="component" value="Unassembled WGS sequence"/>
</dbReference>
<keyword evidence="2" id="KW-0732">Signal</keyword>
<dbReference type="EMBL" id="VZDO01000008">
    <property type="protein sequence ID" value="KAB0679731.1"/>
    <property type="molecule type" value="Genomic_DNA"/>
</dbReference>
<dbReference type="AlphaFoldDB" id="A0A7V7TZS8"/>
<dbReference type="Pfam" id="PF03401">
    <property type="entry name" value="TctC"/>
    <property type="match status" value="1"/>
</dbReference>
<evidence type="ECO:0000256" key="1">
    <source>
        <dbReference type="ARBA" id="ARBA00006987"/>
    </source>
</evidence>
<protein>
    <submittedName>
        <fullName evidence="3">Tripartite tricarboxylate transporter substrate binding protein BugD</fullName>
    </submittedName>
</protein>
<dbReference type="InterPro" id="IPR005064">
    <property type="entry name" value="BUG"/>
</dbReference>
<dbReference type="Gene3D" id="3.40.190.10">
    <property type="entry name" value="Periplasmic binding protein-like II"/>
    <property type="match status" value="1"/>
</dbReference>
<comment type="similarity">
    <text evidence="1">Belongs to the UPF0065 (bug) family.</text>
</comment>
<organism evidence="3 4">
    <name type="scientific">Plantimonas leprariae</name>
    <dbReference type="NCBI Taxonomy" id="2615207"/>
    <lineage>
        <taxon>Bacteria</taxon>
        <taxon>Pseudomonadati</taxon>
        <taxon>Pseudomonadota</taxon>
        <taxon>Alphaproteobacteria</taxon>
        <taxon>Hyphomicrobiales</taxon>
        <taxon>Aurantimonadaceae</taxon>
        <taxon>Plantimonas</taxon>
    </lineage>
</organism>
<reference evidence="3 4" key="1">
    <citation type="submission" date="2019-09" db="EMBL/GenBank/DDBJ databases">
        <title>YIM 132180 draft genome.</title>
        <authorList>
            <person name="Zhang K."/>
        </authorList>
    </citation>
    <scope>NUCLEOTIDE SEQUENCE [LARGE SCALE GENOMIC DNA]</scope>
    <source>
        <strain evidence="3 4">YIM 132180</strain>
    </source>
</reference>